<gene>
    <name evidence="3" type="ORF">EJP82_06430</name>
</gene>
<dbReference type="RefSeq" id="WP_127191222.1">
    <property type="nucleotide sequence ID" value="NZ_RZNY01000004.1"/>
</dbReference>
<evidence type="ECO:0000313" key="4">
    <source>
        <dbReference type="Proteomes" id="UP000279446"/>
    </source>
</evidence>
<feature type="chain" id="PRO_5039410764" description="DUF3997 domain-containing protein" evidence="2">
    <location>
        <begin position="22"/>
        <end position="134"/>
    </location>
</feature>
<keyword evidence="4" id="KW-1185">Reference proteome</keyword>
<dbReference type="OrthoDB" id="2662402at2"/>
<evidence type="ECO:0008006" key="5">
    <source>
        <dbReference type="Google" id="ProtNLM"/>
    </source>
</evidence>
<name>A0A433YBW2_9BACL</name>
<dbReference type="Pfam" id="PF08139">
    <property type="entry name" value="LPAM_1"/>
    <property type="match status" value="1"/>
</dbReference>
<comment type="caution">
    <text evidence="3">The sequence shown here is derived from an EMBL/GenBank/DDBJ whole genome shotgun (WGS) entry which is preliminary data.</text>
</comment>
<proteinExistence type="predicted"/>
<evidence type="ECO:0000313" key="3">
    <source>
        <dbReference type="EMBL" id="RUT47345.1"/>
    </source>
</evidence>
<dbReference type="EMBL" id="RZNY01000004">
    <property type="protein sequence ID" value="RUT47345.1"/>
    <property type="molecule type" value="Genomic_DNA"/>
</dbReference>
<reference evidence="3 4" key="1">
    <citation type="submission" date="2018-12" db="EMBL/GenBank/DDBJ databases">
        <authorList>
            <person name="Sun L."/>
            <person name="Chen Z."/>
        </authorList>
    </citation>
    <scope>NUCLEOTIDE SEQUENCE [LARGE SCALE GENOMIC DNA]</scope>
    <source>
        <strain evidence="3 4">DSM 15890</strain>
    </source>
</reference>
<dbReference type="Proteomes" id="UP000279446">
    <property type="component" value="Unassembled WGS sequence"/>
</dbReference>
<protein>
    <recommendedName>
        <fullName evidence="5">DUF3997 domain-containing protein</fullName>
    </recommendedName>
</protein>
<dbReference type="InterPro" id="IPR012640">
    <property type="entry name" value="Membr_lipoprot_lipid_attach_CS"/>
</dbReference>
<dbReference type="PROSITE" id="PS51257">
    <property type="entry name" value="PROKAR_LIPOPROTEIN"/>
    <property type="match status" value="1"/>
</dbReference>
<evidence type="ECO:0000256" key="2">
    <source>
        <dbReference type="SAM" id="SignalP"/>
    </source>
</evidence>
<accession>A0A433YBW2</accession>
<evidence type="ECO:0000256" key="1">
    <source>
        <dbReference type="ARBA" id="ARBA00022729"/>
    </source>
</evidence>
<keyword evidence="1 2" id="KW-0732">Signal</keyword>
<sequence length="134" mass="15876">MKRILLLLTFVVLLSSCSNMFYDYRDAQSNDIIKLPHDYRLFSSDREMNYVSKKQDNSPTVIEPDITQIGWNKGYIVYKRFEDEDKSQWGIFNMEDGTNLTYPSETDLNYRLEELKLDSIKLSDVKDILLEQEK</sequence>
<feature type="signal peptide" evidence="2">
    <location>
        <begin position="1"/>
        <end position="21"/>
    </location>
</feature>
<dbReference type="AlphaFoldDB" id="A0A433YBW2"/>
<organism evidence="3 4">
    <name type="scientific">Paenibacillus anaericanus</name>
    <dbReference type="NCBI Taxonomy" id="170367"/>
    <lineage>
        <taxon>Bacteria</taxon>
        <taxon>Bacillati</taxon>
        <taxon>Bacillota</taxon>
        <taxon>Bacilli</taxon>
        <taxon>Bacillales</taxon>
        <taxon>Paenibacillaceae</taxon>
        <taxon>Paenibacillus</taxon>
    </lineage>
</organism>